<proteinExistence type="predicted"/>
<dbReference type="eggNOG" id="COG0702">
    <property type="taxonomic scope" value="Bacteria"/>
</dbReference>
<protein>
    <recommendedName>
        <fullName evidence="1">NAD(P)-binding domain-containing protein</fullName>
    </recommendedName>
</protein>
<name>A0A174AH45_9FIRM</name>
<dbReference type="EMBL" id="CYYU01000010">
    <property type="protein sequence ID" value="CUN86845.1"/>
    <property type="molecule type" value="Genomic_DNA"/>
</dbReference>
<dbReference type="GO" id="GO:0005737">
    <property type="term" value="C:cytoplasm"/>
    <property type="evidence" value="ECO:0007669"/>
    <property type="project" value="TreeGrafter"/>
</dbReference>
<dbReference type="AlphaFoldDB" id="A0A174AH45"/>
<sequence length="216" mass="23772">MRAIVVGATGAVGRDLVEALCADPRYTEVRTFTRRELGVDDPKLRPYVVDFERTEGWHDLVQGEVIFSALGTSKKQAGSKEAQYHIDHDYQLMFATFAKQNGVRHMVLVSSAGADTGSSFFYMKLKGVIERDVEALGFAGLTIVQPPSLIRKHAKRPLETISVKALQALNAIGLFKSMAPISTEIVAQCMAEAGAEPFEGVRRISKQAIRRFAESK</sequence>
<feature type="domain" description="NAD(P)-binding" evidence="1">
    <location>
        <begin position="7"/>
        <end position="193"/>
    </location>
</feature>
<gene>
    <name evidence="2" type="ORF">ERS852385_01568</name>
</gene>
<dbReference type="InterPro" id="IPR036291">
    <property type="entry name" value="NAD(P)-bd_dom_sf"/>
</dbReference>
<dbReference type="PANTHER" id="PTHR14097">
    <property type="entry name" value="OXIDOREDUCTASE HTATIP2"/>
    <property type="match status" value="1"/>
</dbReference>
<dbReference type="Proteomes" id="UP000095546">
    <property type="component" value="Unassembled WGS sequence"/>
</dbReference>
<accession>A0A174AH45</accession>
<dbReference type="Gene3D" id="3.40.50.720">
    <property type="entry name" value="NAD(P)-binding Rossmann-like Domain"/>
    <property type="match status" value="1"/>
</dbReference>
<evidence type="ECO:0000313" key="3">
    <source>
        <dbReference type="Proteomes" id="UP000095546"/>
    </source>
</evidence>
<dbReference type="SUPFAM" id="SSF51735">
    <property type="entry name" value="NAD(P)-binding Rossmann-fold domains"/>
    <property type="match status" value="1"/>
</dbReference>
<dbReference type="Pfam" id="PF13460">
    <property type="entry name" value="NAD_binding_10"/>
    <property type="match status" value="1"/>
</dbReference>
<evidence type="ECO:0000259" key="1">
    <source>
        <dbReference type="Pfam" id="PF13460"/>
    </source>
</evidence>
<dbReference type="OrthoDB" id="9798632at2"/>
<organism evidence="2 3">
    <name type="scientific">Mitsuokella jalaludinii</name>
    <dbReference type="NCBI Taxonomy" id="187979"/>
    <lineage>
        <taxon>Bacteria</taxon>
        <taxon>Bacillati</taxon>
        <taxon>Bacillota</taxon>
        <taxon>Negativicutes</taxon>
        <taxon>Selenomonadales</taxon>
        <taxon>Selenomonadaceae</taxon>
        <taxon>Mitsuokella</taxon>
    </lineage>
</organism>
<dbReference type="RefSeq" id="WP_055162023.1">
    <property type="nucleotide sequence ID" value="NZ_CABIWZ010000010.1"/>
</dbReference>
<keyword evidence="3" id="KW-1185">Reference proteome</keyword>
<dbReference type="GO" id="GO:0051170">
    <property type="term" value="P:import into nucleus"/>
    <property type="evidence" value="ECO:0007669"/>
    <property type="project" value="TreeGrafter"/>
</dbReference>
<dbReference type="PANTHER" id="PTHR14097:SF7">
    <property type="entry name" value="OXIDOREDUCTASE HTATIP2"/>
    <property type="match status" value="1"/>
</dbReference>
<reference evidence="2 3" key="1">
    <citation type="submission" date="2015-09" db="EMBL/GenBank/DDBJ databases">
        <authorList>
            <consortium name="Pathogen Informatics"/>
        </authorList>
    </citation>
    <scope>NUCLEOTIDE SEQUENCE [LARGE SCALE GENOMIC DNA]</scope>
    <source>
        <strain evidence="2 3">2789STDY5608828</strain>
    </source>
</reference>
<dbReference type="InterPro" id="IPR016040">
    <property type="entry name" value="NAD(P)-bd_dom"/>
</dbReference>
<dbReference type="STRING" id="187979.ERS852385_01568"/>
<evidence type="ECO:0000313" key="2">
    <source>
        <dbReference type="EMBL" id="CUN86845.1"/>
    </source>
</evidence>